<organism evidence="2 3">
    <name type="scientific">Streptomyces chiangmaiensis</name>
    <dbReference type="NCBI Taxonomy" id="766497"/>
    <lineage>
        <taxon>Bacteria</taxon>
        <taxon>Bacillati</taxon>
        <taxon>Actinomycetota</taxon>
        <taxon>Actinomycetes</taxon>
        <taxon>Kitasatosporales</taxon>
        <taxon>Streptomycetaceae</taxon>
        <taxon>Streptomyces</taxon>
    </lineage>
</organism>
<keyword evidence="3" id="KW-1185">Reference proteome</keyword>
<name>A0ABU7FS51_9ACTN</name>
<sequence length="164" mass="18372">MQRDGRNPPSHHPDAPLIRTPPRNFDALALRLIEAGGQSGGRGHGRDRRGQQSLADHVRPQPVETDQMVLPDQLHDRGGQRELTARKAPVTFLDRADPRVQRGSDAKTRSNSATSTSPPFSVSDPSGTPVRAFSRVQRLPGVREAVRRRDIFFTRQVYFHVRDD</sequence>
<dbReference type="Proteomes" id="UP001333996">
    <property type="component" value="Unassembled WGS sequence"/>
</dbReference>
<feature type="region of interest" description="Disordered" evidence="1">
    <location>
        <begin position="1"/>
        <end position="130"/>
    </location>
</feature>
<dbReference type="RefSeq" id="WP_329511336.1">
    <property type="nucleotide sequence ID" value="NZ_JAYWVC010000191.1"/>
</dbReference>
<accession>A0ABU7FS51</accession>
<feature type="compositionally biased region" description="Basic and acidic residues" evidence="1">
    <location>
        <begin position="94"/>
        <end position="108"/>
    </location>
</feature>
<feature type="compositionally biased region" description="Basic and acidic residues" evidence="1">
    <location>
        <begin position="73"/>
        <end position="85"/>
    </location>
</feature>
<protein>
    <submittedName>
        <fullName evidence="2">Uncharacterized protein</fullName>
    </submittedName>
</protein>
<reference evidence="2" key="1">
    <citation type="submission" date="2024-01" db="EMBL/GenBank/DDBJ databases">
        <title>First draft genome sequence data of TA4-1, the type strain of Gram-positive actinobacterium Streptomyces chiangmaiensis.</title>
        <authorList>
            <person name="Yasawong M."/>
            <person name="Nantapong N."/>
        </authorList>
    </citation>
    <scope>NUCLEOTIDE SEQUENCE</scope>
    <source>
        <strain evidence="2">TA4-1</strain>
    </source>
</reference>
<feature type="compositionally biased region" description="Polar residues" evidence="1">
    <location>
        <begin position="109"/>
        <end position="126"/>
    </location>
</feature>
<dbReference type="EMBL" id="JAYWVC010000191">
    <property type="protein sequence ID" value="MED7826946.1"/>
    <property type="molecule type" value="Genomic_DNA"/>
</dbReference>
<proteinExistence type="predicted"/>
<evidence type="ECO:0000313" key="3">
    <source>
        <dbReference type="Proteomes" id="UP001333996"/>
    </source>
</evidence>
<comment type="caution">
    <text evidence="2">The sequence shown here is derived from an EMBL/GenBank/DDBJ whole genome shotgun (WGS) entry which is preliminary data.</text>
</comment>
<feature type="compositionally biased region" description="Basic and acidic residues" evidence="1">
    <location>
        <begin position="1"/>
        <end position="14"/>
    </location>
</feature>
<evidence type="ECO:0000256" key="1">
    <source>
        <dbReference type="SAM" id="MobiDB-lite"/>
    </source>
</evidence>
<evidence type="ECO:0000313" key="2">
    <source>
        <dbReference type="EMBL" id="MED7826946.1"/>
    </source>
</evidence>
<gene>
    <name evidence="2" type="ORF">VXC91_34665</name>
</gene>